<reference evidence="1" key="1">
    <citation type="submission" date="2019-08" db="EMBL/GenBank/DDBJ databases">
        <authorList>
            <person name="Kucharzyk K."/>
            <person name="Murdoch R.W."/>
            <person name="Higgins S."/>
            <person name="Loffler F."/>
        </authorList>
    </citation>
    <scope>NUCLEOTIDE SEQUENCE</scope>
</reference>
<comment type="caution">
    <text evidence="1">The sequence shown here is derived from an EMBL/GenBank/DDBJ whole genome shotgun (WGS) entry which is preliminary data.</text>
</comment>
<gene>
    <name evidence="1" type="ORF">SDC9_154189</name>
</gene>
<protein>
    <submittedName>
        <fullName evidence="1">Uncharacterized protein</fullName>
    </submittedName>
</protein>
<name>A0A645F0A3_9ZZZZ</name>
<evidence type="ECO:0000313" key="1">
    <source>
        <dbReference type="EMBL" id="MPN06932.1"/>
    </source>
</evidence>
<accession>A0A645F0A3</accession>
<sequence length="201" mass="22036">MLRLFVKGSNPVALIRIHDAEAMRLLHGNRQHGDGRHCVLLNVEVQHCAIVHLIDMIPRQNQNIFRIILIDKLRVLIDCVCGSGIPSAIHPRHIGRQHKHAAVHAVEIPVLSGADVAIQRERPILRQDADGVNIGIHAVAQREINNAIFAPERHGGFCHAGGKHAKAASLSAGEQHCDNPFFHASSSCFASFFGRGLGLMR</sequence>
<organism evidence="1">
    <name type="scientific">bioreactor metagenome</name>
    <dbReference type="NCBI Taxonomy" id="1076179"/>
    <lineage>
        <taxon>unclassified sequences</taxon>
        <taxon>metagenomes</taxon>
        <taxon>ecological metagenomes</taxon>
    </lineage>
</organism>
<dbReference type="EMBL" id="VSSQ01052881">
    <property type="protein sequence ID" value="MPN06932.1"/>
    <property type="molecule type" value="Genomic_DNA"/>
</dbReference>
<proteinExistence type="predicted"/>
<dbReference type="AlphaFoldDB" id="A0A645F0A3"/>